<evidence type="ECO:0000256" key="3">
    <source>
        <dbReference type="SAM" id="Phobius"/>
    </source>
</evidence>
<dbReference type="GO" id="GO:0016301">
    <property type="term" value="F:kinase activity"/>
    <property type="evidence" value="ECO:0007669"/>
    <property type="project" value="UniProtKB-KW"/>
</dbReference>
<feature type="compositionally biased region" description="Low complexity" evidence="2">
    <location>
        <begin position="13"/>
        <end position="27"/>
    </location>
</feature>
<dbReference type="InterPro" id="IPR011009">
    <property type="entry name" value="Kinase-like_dom_sf"/>
</dbReference>
<dbReference type="InterPro" id="IPR000719">
    <property type="entry name" value="Prot_kinase_dom"/>
</dbReference>
<evidence type="ECO:0000313" key="5">
    <source>
        <dbReference type="EMBL" id="CAG4972560.1"/>
    </source>
</evidence>
<keyword evidence="3" id="KW-0472">Membrane</keyword>
<keyword evidence="6" id="KW-1185">Reference proteome</keyword>
<dbReference type="Proteomes" id="UP000680116">
    <property type="component" value="Chromosome"/>
</dbReference>
<protein>
    <submittedName>
        <fullName evidence="5">Protein kinase UbiB</fullName>
        <ecNumber evidence="5">2.7.-.-</ecNumber>
    </submittedName>
</protein>
<keyword evidence="3" id="KW-1133">Transmembrane helix</keyword>
<dbReference type="EC" id="2.7.-.-" evidence="5"/>
<evidence type="ECO:0000256" key="2">
    <source>
        <dbReference type="SAM" id="MobiDB-lite"/>
    </source>
</evidence>
<keyword evidence="5" id="KW-0418">Kinase</keyword>
<feature type="domain" description="Protein kinase" evidence="4">
    <location>
        <begin position="164"/>
        <end position="503"/>
    </location>
</feature>
<feature type="transmembrane region" description="Helical" evidence="3">
    <location>
        <begin position="573"/>
        <end position="598"/>
    </location>
</feature>
<evidence type="ECO:0000259" key="4">
    <source>
        <dbReference type="PROSITE" id="PS50011"/>
    </source>
</evidence>
<proteinExistence type="inferred from homology"/>
<keyword evidence="3" id="KW-0812">Transmembrane</keyword>
<reference evidence="5 6" key="1">
    <citation type="submission" date="2021-04" db="EMBL/GenBank/DDBJ databases">
        <authorList>
            <person name="Rodrigo-Torres L."/>
            <person name="Arahal R. D."/>
            <person name="Lucena T."/>
        </authorList>
    </citation>
    <scope>NUCLEOTIDE SEQUENCE [LARGE SCALE GENOMIC DNA]</scope>
    <source>
        <strain evidence="5 6">CECT 30171</strain>
    </source>
</reference>
<accession>A0ABM8UF02</accession>
<evidence type="ECO:0000313" key="6">
    <source>
        <dbReference type="Proteomes" id="UP000680116"/>
    </source>
</evidence>
<gene>
    <name evidence="5" type="primary">ubiB_1</name>
    <name evidence="5" type="ORF">LYB30171_01239</name>
</gene>
<dbReference type="Pfam" id="PF03109">
    <property type="entry name" value="ABC1"/>
    <property type="match status" value="1"/>
</dbReference>
<dbReference type="CDD" id="cd05121">
    <property type="entry name" value="ABC1_ADCK3-like"/>
    <property type="match status" value="1"/>
</dbReference>
<dbReference type="InterPro" id="IPR004147">
    <property type="entry name" value="ABC1_dom"/>
</dbReference>
<dbReference type="EMBL" id="OU015430">
    <property type="protein sequence ID" value="CAG4972560.1"/>
    <property type="molecule type" value="Genomic_DNA"/>
</dbReference>
<feature type="region of interest" description="Disordered" evidence="2">
    <location>
        <begin position="1"/>
        <end position="50"/>
    </location>
</feature>
<sequence length="611" mass="66901">MSQPVNDGNARHAATGTAPGTAAGTGADDARDTQGLQDGPQAREAGEYVPEGGLARTAKILRFLLKYRNAGVFSGLDLDAATAEHGIPPQTEGRPEQFVSDLEALGPTFVKIGQALSTRPDMVPPEYLAALERMQDDVAPVEFPVIRQAVEDALGVRLNKAYATFDETPLGCASLAQVHRATLRDGREVAVKVQRPHAVEQIRADLDALASIADRVDHSTRLGRRMRFGDWVHEFRKTLLAELDYRTEAENLDRFARHFEPYPELTVPAPVWDLTRTRVLTMDLVTGTKVTDISGMRRAEEPLENLAEALMRGYLDQTFVYGEIHADPHPGNLLVTPDGRLAIFDLGMVAHVPPRQRDHLLKLLFAAVDGRGEEVAGEAISMGTRLEDFDEERYMREIGQLVSRYAAHQSGGGAAQMHTLSEGRLVLDLTRIATACGLRTPPELSLLGKTLLSLESVCHALDPEMDVKRIVEDHLDHVMRERLRKSLSPANLAGEMIELHGLLRDAPRKLSDVLSLLADNRMQVRISGFEDSQILEALQKIANRVAAGVVTAALILASALMMKVDAGPQLFGYPAIALVLFLIGAALGITIVFSALFSDRRAKPHEERAPR</sequence>
<dbReference type="PANTHER" id="PTHR10566:SF113">
    <property type="entry name" value="PROTEIN ACTIVITY OF BC1 COMPLEX KINASE 7, CHLOROPLASTIC"/>
    <property type="match status" value="1"/>
</dbReference>
<organism evidence="5 6">
    <name type="scientific">Novilysobacter luteus</name>
    <dbReference type="NCBI Taxonomy" id="2822368"/>
    <lineage>
        <taxon>Bacteria</taxon>
        <taxon>Pseudomonadati</taxon>
        <taxon>Pseudomonadota</taxon>
        <taxon>Gammaproteobacteria</taxon>
        <taxon>Lysobacterales</taxon>
        <taxon>Lysobacteraceae</taxon>
        <taxon>Novilysobacter</taxon>
    </lineage>
</organism>
<dbReference type="InterPro" id="IPR050154">
    <property type="entry name" value="UbiB_kinase"/>
</dbReference>
<evidence type="ECO:0000256" key="1">
    <source>
        <dbReference type="ARBA" id="ARBA00009670"/>
    </source>
</evidence>
<dbReference type="SUPFAM" id="SSF56112">
    <property type="entry name" value="Protein kinase-like (PK-like)"/>
    <property type="match status" value="1"/>
</dbReference>
<comment type="similarity">
    <text evidence="1">Belongs to the protein kinase superfamily. ADCK protein kinase family.</text>
</comment>
<name>A0ABM8UF02_9GAMM</name>
<dbReference type="PANTHER" id="PTHR10566">
    <property type="entry name" value="CHAPERONE-ACTIVITY OF BC1 COMPLEX CABC1 -RELATED"/>
    <property type="match status" value="1"/>
</dbReference>
<dbReference type="PROSITE" id="PS50011">
    <property type="entry name" value="PROTEIN_KINASE_DOM"/>
    <property type="match status" value="1"/>
</dbReference>
<keyword evidence="5" id="KW-0808">Transferase</keyword>